<dbReference type="Proteomes" id="UP000028715">
    <property type="component" value="Unassembled WGS sequence"/>
</dbReference>
<keyword evidence="4" id="KW-0808">Transferase</keyword>
<dbReference type="EMBL" id="JPRL01000001">
    <property type="protein sequence ID" value="KFF04435.1"/>
    <property type="molecule type" value="Genomic_DNA"/>
</dbReference>
<evidence type="ECO:0000256" key="3">
    <source>
        <dbReference type="ARBA" id="ARBA00022553"/>
    </source>
</evidence>
<evidence type="ECO:0000256" key="4">
    <source>
        <dbReference type="ARBA" id="ARBA00022679"/>
    </source>
</evidence>
<dbReference type="PROSITE" id="PS50109">
    <property type="entry name" value="HIS_KIN"/>
    <property type="match status" value="1"/>
</dbReference>
<feature type="domain" description="Histidine kinase" evidence="7">
    <location>
        <begin position="309"/>
        <end position="528"/>
    </location>
</feature>
<dbReference type="InterPro" id="IPR036890">
    <property type="entry name" value="HATPase_C_sf"/>
</dbReference>
<reference evidence="8 9" key="1">
    <citation type="submission" date="2014-07" db="EMBL/GenBank/DDBJ databases">
        <title>Genome of Flavobacterium reichenbachii LMG 25512.</title>
        <authorList>
            <person name="Stropko S.J."/>
            <person name="Pipes S.E."/>
            <person name="Newman J.D."/>
        </authorList>
    </citation>
    <scope>NUCLEOTIDE SEQUENCE [LARGE SCALE GENOMIC DNA]</scope>
    <source>
        <strain evidence="8 9">LMG 25512</strain>
    </source>
</reference>
<dbReference type="FunFam" id="3.30.565.10:FF:000006">
    <property type="entry name" value="Sensor histidine kinase WalK"/>
    <property type="match status" value="1"/>
</dbReference>
<dbReference type="Pfam" id="PF00512">
    <property type="entry name" value="HisKA"/>
    <property type="match status" value="1"/>
</dbReference>
<dbReference type="OrthoDB" id="1933776at2"/>
<gene>
    <name evidence="8" type="ORF">IW19_02330</name>
</gene>
<keyword evidence="5 8" id="KW-0418">Kinase</keyword>
<dbReference type="SUPFAM" id="SSF55874">
    <property type="entry name" value="ATPase domain of HSP90 chaperone/DNA topoisomerase II/histidine kinase"/>
    <property type="match status" value="1"/>
</dbReference>
<dbReference type="CDD" id="cd00082">
    <property type="entry name" value="HisKA"/>
    <property type="match status" value="1"/>
</dbReference>
<evidence type="ECO:0000256" key="6">
    <source>
        <dbReference type="SAM" id="Phobius"/>
    </source>
</evidence>
<evidence type="ECO:0000313" key="9">
    <source>
        <dbReference type="Proteomes" id="UP000028715"/>
    </source>
</evidence>
<dbReference type="Gene3D" id="1.10.287.130">
    <property type="match status" value="1"/>
</dbReference>
<keyword evidence="6" id="KW-1133">Transmembrane helix</keyword>
<evidence type="ECO:0000313" key="8">
    <source>
        <dbReference type="EMBL" id="KFF04435.1"/>
    </source>
</evidence>
<dbReference type="AlphaFoldDB" id="A0A085ZJ21"/>
<evidence type="ECO:0000256" key="5">
    <source>
        <dbReference type="ARBA" id="ARBA00022777"/>
    </source>
</evidence>
<dbReference type="InterPro" id="IPR005467">
    <property type="entry name" value="His_kinase_dom"/>
</dbReference>
<keyword evidence="9" id="KW-1185">Reference proteome</keyword>
<evidence type="ECO:0000256" key="2">
    <source>
        <dbReference type="ARBA" id="ARBA00012438"/>
    </source>
</evidence>
<keyword evidence="3" id="KW-0597">Phosphoprotein</keyword>
<feature type="transmembrane region" description="Helical" evidence="6">
    <location>
        <begin position="268"/>
        <end position="289"/>
    </location>
</feature>
<dbReference type="InterPro" id="IPR003594">
    <property type="entry name" value="HATPase_dom"/>
</dbReference>
<dbReference type="eggNOG" id="COG5002">
    <property type="taxonomic scope" value="Bacteria"/>
</dbReference>
<sequence length="528" mass="60902">MNKLFFRLLVLLMSLSLIGIILVQVYWFNSSFKNNDEQFKYHVTQVVGNVADKLEKQELYSFYDKVNKIKDSTGKTPKKEDLLEVLFVQRNKKTNKTIVYSSTVTSEDYGMNGSLFNKKFSSERFKNFSSKRVTEVYNNYNGIDNNALGQSIIPDLTIEKSGSLDILNKVQQEISIKDVADALPLDERISKDRLQLLLKKELEEYGVKTKFEYGVLNNGLATKIKSDGFHYDKDLSYHVPIFTNNEGNSKYELYVTFPHKKKFLLSELLSITILSIIFTLIIIVAYTSALNQLLRQKHISEIKTDFINNMTHEFKTPIATINLALDAIRNPKIIEDKEKVYRYLQMIRDENKRMHAQVENVLRISKLEKRELDITKEPTAIHDIIDDAIEHVNLILEDRKGTVVKHYNAARTTSLINEVHFTNVLVNILENAIKYSPDIPEIEIFTENVKDMILIKIKDHGLGMSKIAQKRVFEKFYREHTGDLHNVKGHGLGLAYVKRIVEDHNGQVYVESEKGKGSTFIIKIPLIN</sequence>
<dbReference type="RefSeq" id="WP_035680690.1">
    <property type="nucleotide sequence ID" value="NZ_JPRL01000001.1"/>
</dbReference>
<comment type="catalytic activity">
    <reaction evidence="1">
        <text>ATP + protein L-histidine = ADP + protein N-phospho-L-histidine.</text>
        <dbReference type="EC" id="2.7.13.3"/>
    </reaction>
</comment>
<name>A0A085ZJ21_9FLAO</name>
<evidence type="ECO:0000259" key="7">
    <source>
        <dbReference type="PROSITE" id="PS50109"/>
    </source>
</evidence>
<dbReference type="SUPFAM" id="SSF47384">
    <property type="entry name" value="Homodimeric domain of signal transducing histidine kinase"/>
    <property type="match status" value="1"/>
</dbReference>
<dbReference type="PRINTS" id="PR00344">
    <property type="entry name" value="BCTRLSENSOR"/>
</dbReference>
<comment type="caution">
    <text evidence="8">The sequence shown here is derived from an EMBL/GenBank/DDBJ whole genome shotgun (WGS) entry which is preliminary data.</text>
</comment>
<keyword evidence="6" id="KW-0812">Transmembrane</keyword>
<dbReference type="STRING" id="362418.IW19_02330"/>
<dbReference type="EC" id="2.7.13.3" evidence="2"/>
<dbReference type="InterPro" id="IPR004358">
    <property type="entry name" value="Sig_transdc_His_kin-like_C"/>
</dbReference>
<proteinExistence type="predicted"/>
<keyword evidence="6" id="KW-0472">Membrane</keyword>
<organism evidence="8 9">
    <name type="scientific">Flavobacterium reichenbachii</name>
    <dbReference type="NCBI Taxonomy" id="362418"/>
    <lineage>
        <taxon>Bacteria</taxon>
        <taxon>Pseudomonadati</taxon>
        <taxon>Bacteroidota</taxon>
        <taxon>Flavobacteriia</taxon>
        <taxon>Flavobacteriales</taxon>
        <taxon>Flavobacteriaceae</taxon>
        <taxon>Flavobacterium</taxon>
    </lineage>
</organism>
<accession>A0A085ZJ21</accession>
<dbReference type="PANTHER" id="PTHR43547">
    <property type="entry name" value="TWO-COMPONENT HISTIDINE KINASE"/>
    <property type="match status" value="1"/>
</dbReference>
<protein>
    <recommendedName>
        <fullName evidence="2">histidine kinase</fullName>
        <ecNumber evidence="2">2.7.13.3</ecNumber>
    </recommendedName>
</protein>
<dbReference type="GO" id="GO:0000155">
    <property type="term" value="F:phosphorelay sensor kinase activity"/>
    <property type="evidence" value="ECO:0007669"/>
    <property type="project" value="InterPro"/>
</dbReference>
<dbReference type="PANTHER" id="PTHR43547:SF2">
    <property type="entry name" value="HYBRID SIGNAL TRANSDUCTION HISTIDINE KINASE C"/>
    <property type="match status" value="1"/>
</dbReference>
<dbReference type="InterPro" id="IPR003661">
    <property type="entry name" value="HisK_dim/P_dom"/>
</dbReference>
<dbReference type="SMART" id="SM00388">
    <property type="entry name" value="HisKA"/>
    <property type="match status" value="1"/>
</dbReference>
<dbReference type="Pfam" id="PF02518">
    <property type="entry name" value="HATPase_c"/>
    <property type="match status" value="1"/>
</dbReference>
<dbReference type="InterPro" id="IPR036097">
    <property type="entry name" value="HisK_dim/P_sf"/>
</dbReference>
<dbReference type="Gene3D" id="3.30.565.10">
    <property type="entry name" value="Histidine kinase-like ATPase, C-terminal domain"/>
    <property type="match status" value="1"/>
</dbReference>
<feature type="transmembrane region" description="Helical" evidence="6">
    <location>
        <begin position="6"/>
        <end position="28"/>
    </location>
</feature>
<evidence type="ECO:0000256" key="1">
    <source>
        <dbReference type="ARBA" id="ARBA00000085"/>
    </source>
</evidence>
<dbReference type="SMART" id="SM00387">
    <property type="entry name" value="HATPase_c"/>
    <property type="match status" value="1"/>
</dbReference>